<dbReference type="Proteomes" id="UP000319210">
    <property type="component" value="Unassembled WGS sequence"/>
</dbReference>
<dbReference type="RefSeq" id="WP_086814689.1">
    <property type="nucleotide sequence ID" value="NZ_BJMM01000020.1"/>
</dbReference>
<proteinExistence type="predicted"/>
<protein>
    <recommendedName>
        <fullName evidence="3">DUF4185 domain-containing protein</fullName>
    </recommendedName>
</protein>
<organism evidence="1 2">
    <name type="scientific">Streptomyces cacaoi</name>
    <dbReference type="NCBI Taxonomy" id="1898"/>
    <lineage>
        <taxon>Bacteria</taxon>
        <taxon>Bacillati</taxon>
        <taxon>Actinomycetota</taxon>
        <taxon>Actinomycetes</taxon>
        <taxon>Kitasatosporales</taxon>
        <taxon>Streptomycetaceae</taxon>
        <taxon>Streptomyces</taxon>
    </lineage>
</organism>
<keyword evidence="2" id="KW-1185">Reference proteome</keyword>
<evidence type="ECO:0000313" key="2">
    <source>
        <dbReference type="Proteomes" id="UP000319210"/>
    </source>
</evidence>
<sequence length="438" mass="46686">MERHGAAGNARRARWNLGFGLVAALVLVGVLLSVPGDGQARGCGGARVTGWRPDDAMTAELTRYGNDNARLDDWTGGDGTRSVRLPDGRTLWMSADTFLDEVHGGKSRDPGAVWVRNSGLVMSAQGRFERTLLGGTAQRPAALFPGTAAGDGREVWRWPVQSVVEPRRPGSAEQVVRVLLWQREKGEPPWIFGVPRASEVATFSLPDLRLESIDTVYAPQHTDVERRVLYGTSAITRDGWTYVFGADEGSVGGKASRAHVARVPQGRLDEPGAWEFWGGDGTARPSAGAPGRAAGWQRDPAKSTPILVGRTEQRGATGTYTVVRRGDSWLLLTMDAGGPDGGGITDVVSYWACAPTGPWHGPSAVAQPPLPPGGARYGAVPYNPQGHAEFGADGGELLLSYDVNVMRSPSAIHQDVSLYRPRFLRLETGPARGPGASG</sequence>
<comment type="caution">
    <text evidence="1">The sequence shown here is derived from an EMBL/GenBank/DDBJ whole genome shotgun (WGS) entry which is preliminary data.</text>
</comment>
<dbReference type="OrthoDB" id="5482597at2"/>
<reference evidence="1 2" key="1">
    <citation type="submission" date="2019-06" db="EMBL/GenBank/DDBJ databases">
        <title>Whole genome shotgun sequence of Streptomyces cacaoi subsp. cacaoi NBRC 12748.</title>
        <authorList>
            <person name="Hosoyama A."/>
            <person name="Uohara A."/>
            <person name="Ohji S."/>
            <person name="Ichikawa N."/>
        </authorList>
    </citation>
    <scope>NUCLEOTIDE SEQUENCE [LARGE SCALE GENOMIC DNA]</scope>
    <source>
        <strain evidence="1 2">NBRC 12748</strain>
    </source>
</reference>
<evidence type="ECO:0008006" key="3">
    <source>
        <dbReference type="Google" id="ProtNLM"/>
    </source>
</evidence>
<dbReference type="AlphaFoldDB" id="A0A4Y3R1N4"/>
<gene>
    <name evidence="1" type="ORF">SCA03_39930</name>
</gene>
<accession>A0A4Y3R1N4</accession>
<evidence type="ECO:0000313" key="1">
    <source>
        <dbReference type="EMBL" id="GEB51442.1"/>
    </source>
</evidence>
<name>A0A4Y3R1N4_STRCI</name>
<dbReference type="EMBL" id="BJMM01000020">
    <property type="protein sequence ID" value="GEB51442.1"/>
    <property type="molecule type" value="Genomic_DNA"/>
</dbReference>